<keyword evidence="2" id="KW-0805">Transcription regulation</keyword>
<accession>A0ABS5Y327</accession>
<dbReference type="SUPFAM" id="SSF53850">
    <property type="entry name" value="Periplasmic binding protein-like II"/>
    <property type="match status" value="1"/>
</dbReference>
<dbReference type="Gene3D" id="3.40.190.290">
    <property type="match status" value="1"/>
</dbReference>
<keyword evidence="7" id="KW-1185">Reference proteome</keyword>
<dbReference type="Pfam" id="PF00126">
    <property type="entry name" value="HTH_1"/>
    <property type="match status" value="1"/>
</dbReference>
<dbReference type="Pfam" id="PF03466">
    <property type="entry name" value="LysR_substrate"/>
    <property type="match status" value="1"/>
</dbReference>
<evidence type="ECO:0000256" key="1">
    <source>
        <dbReference type="ARBA" id="ARBA00009437"/>
    </source>
</evidence>
<dbReference type="InterPro" id="IPR050950">
    <property type="entry name" value="HTH-type_LysR_regulators"/>
</dbReference>
<reference evidence="6 7" key="1">
    <citation type="journal article" date="2021" name="Mar. Drugs">
        <title>Genome Reduction and Secondary Metabolism of the Marine Sponge-Associated Cyanobacterium Leptothoe.</title>
        <authorList>
            <person name="Konstantinou D."/>
            <person name="Popin R.V."/>
            <person name="Fewer D.P."/>
            <person name="Sivonen K."/>
            <person name="Gkelis S."/>
        </authorList>
    </citation>
    <scope>NUCLEOTIDE SEQUENCE [LARGE SCALE GENOMIC DNA]</scope>
    <source>
        <strain evidence="6 7">TAU-MAC 1615</strain>
    </source>
</reference>
<evidence type="ECO:0000313" key="7">
    <source>
        <dbReference type="Proteomes" id="UP001196661"/>
    </source>
</evidence>
<sequence>MDRSKLSHIETSALIAFIEVAERGSFTNAAAALNLSQPTVSQQIKRLEQIVGIKLLHRRSNKVYLTQAGEAFISYCQTALRNIETGMSLAVQSSQTLVVKVTLGLTCFNTQRYLSEILKLSHQRNPNISVDIIEYSTDDLIRGLQNQTIDLAIFSLPVPAKLFQFEDLYEEPLLLVVASTHPLASAKKITWQDMHGQALIVPRQETDFGIRNIIEKLYRTHQIKMGNFIEVSGCQSLHQFLLSNSGLAFLPLSQVQKDLENGSMVVKQLPELSLTHRVVLATDPRYPLSPAAKNLIETMQIVIQTHGH</sequence>
<dbReference type="PROSITE" id="PS50931">
    <property type="entry name" value="HTH_LYSR"/>
    <property type="match status" value="1"/>
</dbReference>
<organism evidence="6 7">
    <name type="scientific">Leptothoe kymatousa TAU-MAC 1615</name>
    <dbReference type="NCBI Taxonomy" id="2364775"/>
    <lineage>
        <taxon>Bacteria</taxon>
        <taxon>Bacillati</taxon>
        <taxon>Cyanobacteriota</taxon>
        <taxon>Cyanophyceae</taxon>
        <taxon>Nodosilineales</taxon>
        <taxon>Cymatolegaceae</taxon>
        <taxon>Leptothoe</taxon>
        <taxon>Leptothoe kymatousa</taxon>
    </lineage>
</organism>
<comment type="similarity">
    <text evidence="1">Belongs to the LysR transcriptional regulatory family.</text>
</comment>
<dbReference type="Proteomes" id="UP001196661">
    <property type="component" value="Unassembled WGS sequence"/>
</dbReference>
<comment type="caution">
    <text evidence="6">The sequence shown here is derived from an EMBL/GenBank/DDBJ whole genome shotgun (WGS) entry which is preliminary data.</text>
</comment>
<gene>
    <name evidence="6" type="ORF">IXB28_08425</name>
</gene>
<keyword evidence="3" id="KW-0238">DNA-binding</keyword>
<dbReference type="InterPro" id="IPR036388">
    <property type="entry name" value="WH-like_DNA-bd_sf"/>
</dbReference>
<dbReference type="InterPro" id="IPR000847">
    <property type="entry name" value="LysR_HTH_N"/>
</dbReference>
<dbReference type="PANTHER" id="PTHR30419:SF8">
    <property type="entry name" value="NITROGEN ASSIMILATION TRANSCRIPTIONAL ACTIVATOR-RELATED"/>
    <property type="match status" value="1"/>
</dbReference>
<evidence type="ECO:0000313" key="6">
    <source>
        <dbReference type="EMBL" id="MBT9312227.1"/>
    </source>
</evidence>
<dbReference type="RefSeq" id="WP_215618127.1">
    <property type="nucleotide sequence ID" value="NZ_JADOER010000006.1"/>
</dbReference>
<dbReference type="PANTHER" id="PTHR30419">
    <property type="entry name" value="HTH-TYPE TRANSCRIPTIONAL REGULATOR YBHD"/>
    <property type="match status" value="1"/>
</dbReference>
<evidence type="ECO:0000259" key="5">
    <source>
        <dbReference type="PROSITE" id="PS50931"/>
    </source>
</evidence>
<proteinExistence type="inferred from homology"/>
<dbReference type="SUPFAM" id="SSF46785">
    <property type="entry name" value="Winged helix' DNA-binding domain"/>
    <property type="match status" value="1"/>
</dbReference>
<dbReference type="CDD" id="cd05466">
    <property type="entry name" value="PBP2_LTTR_substrate"/>
    <property type="match status" value="1"/>
</dbReference>
<dbReference type="InterPro" id="IPR005119">
    <property type="entry name" value="LysR_subst-bd"/>
</dbReference>
<evidence type="ECO:0000256" key="4">
    <source>
        <dbReference type="ARBA" id="ARBA00023163"/>
    </source>
</evidence>
<name>A0ABS5Y327_9CYAN</name>
<keyword evidence="4" id="KW-0804">Transcription</keyword>
<protein>
    <submittedName>
        <fullName evidence="6">LysR family transcriptional regulator</fullName>
    </submittedName>
</protein>
<evidence type="ECO:0000256" key="3">
    <source>
        <dbReference type="ARBA" id="ARBA00023125"/>
    </source>
</evidence>
<dbReference type="PRINTS" id="PR00039">
    <property type="entry name" value="HTHLYSR"/>
</dbReference>
<dbReference type="EMBL" id="JADOER010000006">
    <property type="protein sequence ID" value="MBT9312227.1"/>
    <property type="molecule type" value="Genomic_DNA"/>
</dbReference>
<dbReference type="Gene3D" id="1.10.10.10">
    <property type="entry name" value="Winged helix-like DNA-binding domain superfamily/Winged helix DNA-binding domain"/>
    <property type="match status" value="1"/>
</dbReference>
<feature type="domain" description="HTH lysR-type" evidence="5">
    <location>
        <begin position="9"/>
        <end position="66"/>
    </location>
</feature>
<evidence type="ECO:0000256" key="2">
    <source>
        <dbReference type="ARBA" id="ARBA00023015"/>
    </source>
</evidence>
<dbReference type="InterPro" id="IPR036390">
    <property type="entry name" value="WH_DNA-bd_sf"/>
</dbReference>